<protein>
    <submittedName>
        <fullName evidence="1">Uncharacterized protein</fullName>
    </submittedName>
</protein>
<dbReference type="EMBL" id="GDHC01009360">
    <property type="protein sequence ID" value="JAQ09269.1"/>
    <property type="molecule type" value="Transcribed_RNA"/>
</dbReference>
<dbReference type="EMBL" id="GBHO01020585">
    <property type="protein sequence ID" value="JAG23019.1"/>
    <property type="molecule type" value="Transcribed_RNA"/>
</dbReference>
<gene>
    <name evidence="1" type="ORF">CM83_15103</name>
    <name evidence="2" type="ORF">g.28475</name>
</gene>
<evidence type="ECO:0000313" key="2">
    <source>
        <dbReference type="EMBL" id="JAQ09269.1"/>
    </source>
</evidence>
<evidence type="ECO:0000313" key="1">
    <source>
        <dbReference type="EMBL" id="JAG23019.1"/>
    </source>
</evidence>
<reference evidence="1" key="1">
    <citation type="journal article" date="2014" name="PLoS ONE">
        <title>Transcriptome-Based Identification of ABC Transporters in the Western Tarnished Plant Bug Lygus hesperus.</title>
        <authorList>
            <person name="Hull J.J."/>
            <person name="Chaney K."/>
            <person name="Geib S.M."/>
            <person name="Fabrick J.A."/>
            <person name="Brent C.S."/>
            <person name="Walsh D."/>
            <person name="Lavine L.C."/>
        </authorList>
    </citation>
    <scope>NUCLEOTIDE SEQUENCE</scope>
</reference>
<reference evidence="2" key="3">
    <citation type="journal article" date="2016" name="Gigascience">
        <title>De novo construction of an expanded transcriptome assembly for the western tarnished plant bug, Lygus hesperus.</title>
        <authorList>
            <person name="Tassone E.E."/>
            <person name="Geib S.M."/>
            <person name="Hall B."/>
            <person name="Fabrick J.A."/>
            <person name="Brent C.S."/>
            <person name="Hull J.J."/>
        </authorList>
    </citation>
    <scope>NUCLEOTIDE SEQUENCE</scope>
</reference>
<dbReference type="AlphaFoldDB" id="A0A0A9XSS6"/>
<proteinExistence type="predicted"/>
<accession>A0A0A9XSS6</accession>
<reference evidence="1" key="2">
    <citation type="submission" date="2014-07" db="EMBL/GenBank/DDBJ databases">
        <authorList>
            <person name="Hull J."/>
        </authorList>
    </citation>
    <scope>NUCLEOTIDE SEQUENCE</scope>
</reference>
<organism evidence="1">
    <name type="scientific">Lygus hesperus</name>
    <name type="common">Western plant bug</name>
    <dbReference type="NCBI Taxonomy" id="30085"/>
    <lineage>
        <taxon>Eukaryota</taxon>
        <taxon>Metazoa</taxon>
        <taxon>Ecdysozoa</taxon>
        <taxon>Arthropoda</taxon>
        <taxon>Hexapoda</taxon>
        <taxon>Insecta</taxon>
        <taxon>Pterygota</taxon>
        <taxon>Neoptera</taxon>
        <taxon>Paraneoptera</taxon>
        <taxon>Hemiptera</taxon>
        <taxon>Heteroptera</taxon>
        <taxon>Panheteroptera</taxon>
        <taxon>Cimicomorpha</taxon>
        <taxon>Miridae</taxon>
        <taxon>Mirini</taxon>
        <taxon>Lygus</taxon>
    </lineage>
</organism>
<name>A0A0A9XSS6_LYGHE</name>
<sequence length="165" mass="18129">MYGESFSSTGNSCYSSTIMRSRKQSGYFAKVVQITVASSLSIPRWTYRLIISSISMFISTPISHCSRARSDLLLSISARDDSASPNPMDRPSANRCAIPIISIIYGDYSAPFTDVTVANVVMIPSYPPYTHAFKYDPVIAWWSSTCAASAKEGVLATMLTQPHTY</sequence>